<accession>E0SKF5</accession>
<dbReference type="eggNOG" id="COG4104">
    <property type="taxonomic scope" value="Bacteria"/>
</dbReference>
<dbReference type="AlphaFoldDB" id="E0SKF5"/>
<dbReference type="EMBL" id="CP002038">
    <property type="protein sequence ID" value="ADM99244.1"/>
    <property type="molecule type" value="Genomic_DNA"/>
</dbReference>
<dbReference type="STRING" id="198628.Dda3937_04356"/>
<gene>
    <name evidence="1" type="ordered locus">Dda3937_04356</name>
</gene>
<reference evidence="1 2" key="1">
    <citation type="journal article" date="2011" name="J. Bacteriol.">
        <title>Genome sequence of the plant-pathogenic bacterium Dickeya dadantii 3937.</title>
        <authorList>
            <person name="Glasner J.D."/>
            <person name="Yang C.H."/>
            <person name="Reverchon S."/>
            <person name="Hugouvieux-Cotte-Pattat N."/>
            <person name="Condemine G."/>
            <person name="Bohin J.P."/>
            <person name="Van Gijsegem F."/>
            <person name="Yang S."/>
            <person name="Franza T."/>
            <person name="Expert D."/>
            <person name="Plunkett G. III"/>
            <person name="San Francisco M.J."/>
            <person name="Charkowski A.O."/>
            <person name="Py B."/>
            <person name="Bell K."/>
            <person name="Rauscher L."/>
            <person name="Rodriguez-Palenzuela P."/>
            <person name="Toussaint A."/>
            <person name="Holeva M.C."/>
            <person name="He S.Y."/>
            <person name="Douet V."/>
            <person name="Boccara M."/>
            <person name="Blanco C."/>
            <person name="Toth I."/>
            <person name="Anderson B.D."/>
            <person name="Biehl B.S."/>
            <person name="Mau B."/>
            <person name="Flynn S.M."/>
            <person name="Barras F."/>
            <person name="Lindeberg M."/>
            <person name="Birch P.R."/>
            <person name="Tsuyumu S."/>
            <person name="Shi X."/>
            <person name="Hibbing M."/>
            <person name="Yap M.N."/>
            <person name="Carpentier M."/>
            <person name="Dassa E."/>
            <person name="Umehara M."/>
            <person name="Kim J.F."/>
            <person name="Rusch M."/>
            <person name="Soni P."/>
            <person name="Mayhew G.F."/>
            <person name="Fouts D.E."/>
            <person name="Gill S.R."/>
            <person name="Blattner F.R."/>
            <person name="Keen N.T."/>
            <person name="Perna N.T."/>
        </authorList>
    </citation>
    <scope>NUCLEOTIDE SEQUENCE [LARGE SCALE GENOMIC DNA]</scope>
    <source>
        <strain evidence="1 2">3937</strain>
    </source>
</reference>
<protein>
    <submittedName>
        <fullName evidence="1">Uncharacterized protein</fullName>
    </submittedName>
</protein>
<sequence>MTTGWGLNCAAGAVPSAIDFAVRAARDALPARHGLSPHPCGSPGEVAHLSTVFDAKKPNISIFAAEKTLSIGPYLCQLFMYKRRHRMVMALKSALKARCRGWGFALMSGKSPTVLA</sequence>
<dbReference type="HOGENOM" id="CLU_2092927_0_0_6"/>
<evidence type="ECO:0000313" key="1">
    <source>
        <dbReference type="EMBL" id="ADM99244.1"/>
    </source>
</evidence>
<organism evidence="1 2">
    <name type="scientific">Dickeya dadantii (strain 3937)</name>
    <name type="common">Erwinia chrysanthemi (strain 3937)</name>
    <dbReference type="NCBI Taxonomy" id="198628"/>
    <lineage>
        <taxon>Bacteria</taxon>
        <taxon>Pseudomonadati</taxon>
        <taxon>Pseudomonadota</taxon>
        <taxon>Gammaproteobacteria</taxon>
        <taxon>Enterobacterales</taxon>
        <taxon>Pectobacteriaceae</taxon>
        <taxon>Dickeya</taxon>
    </lineage>
</organism>
<keyword evidence="2" id="KW-1185">Reference proteome</keyword>
<dbReference type="Proteomes" id="UP000006859">
    <property type="component" value="Chromosome"/>
</dbReference>
<name>E0SKF5_DICD3</name>
<dbReference type="KEGG" id="ddd:Dda3937_04356"/>
<proteinExistence type="predicted"/>
<evidence type="ECO:0000313" key="2">
    <source>
        <dbReference type="Proteomes" id="UP000006859"/>
    </source>
</evidence>